<proteinExistence type="predicted"/>
<accession>A0A0X3BJC6</accession>
<sequence>MQPGTTVTYQAALTPYYGIDPDDPMERWVHYEGTGVYGFLTDTITGRDAAGGYSGDSVVISGIDGSTCIRAHGHINRRPGHGVDTVLG</sequence>
<evidence type="ECO:0000313" key="2">
    <source>
        <dbReference type="Proteomes" id="UP000069850"/>
    </source>
</evidence>
<gene>
    <name evidence="1" type="ORF">MMAB1_0867</name>
</gene>
<dbReference type="KEGG" id="mema:MMAB1_0867"/>
<reference evidence="1 2" key="1">
    <citation type="submission" date="2016-01" db="EMBL/GenBank/DDBJ databases">
        <authorList>
            <person name="Manzoor S."/>
        </authorList>
    </citation>
    <scope>NUCLEOTIDE SEQUENCE [LARGE SCALE GENOMIC DNA]</scope>
    <source>
        <strain evidence="1">Methanoculleus sp MAB1</strain>
    </source>
</reference>
<protein>
    <submittedName>
        <fullName evidence="1">Uncharacterized protein</fullName>
    </submittedName>
</protein>
<dbReference type="AlphaFoldDB" id="A0A0X3BJC6"/>
<evidence type="ECO:0000313" key="1">
    <source>
        <dbReference type="EMBL" id="CVK32081.1"/>
    </source>
</evidence>
<dbReference type="EMBL" id="LT158599">
    <property type="protein sequence ID" value="CVK32081.1"/>
    <property type="molecule type" value="Genomic_DNA"/>
</dbReference>
<name>A0A0X3BJC6_9EURY</name>
<organism evidence="1 2">
    <name type="scientific">Methanoculleus bourgensis</name>
    <dbReference type="NCBI Taxonomy" id="83986"/>
    <lineage>
        <taxon>Archaea</taxon>
        <taxon>Methanobacteriati</taxon>
        <taxon>Methanobacteriota</taxon>
        <taxon>Stenosarchaea group</taxon>
        <taxon>Methanomicrobia</taxon>
        <taxon>Methanomicrobiales</taxon>
        <taxon>Methanomicrobiaceae</taxon>
        <taxon>Methanoculleus</taxon>
    </lineage>
</organism>
<dbReference type="Proteomes" id="UP000069850">
    <property type="component" value="Chromosome 1"/>
</dbReference>